<feature type="site" description="Stabilizes the basic form of H active site to accept a proton" evidence="4">
    <location>
        <position position="93"/>
    </location>
</feature>
<dbReference type="EC" id="3.1.1.29" evidence="4"/>
<dbReference type="PANTHER" id="PTHR17224:SF1">
    <property type="entry name" value="PEPTIDYL-TRNA HYDROLASE"/>
    <property type="match status" value="1"/>
</dbReference>
<evidence type="ECO:0000313" key="6">
    <source>
        <dbReference type="Proteomes" id="UP001449582"/>
    </source>
</evidence>
<evidence type="ECO:0000256" key="2">
    <source>
        <dbReference type="ARBA" id="ARBA00022801"/>
    </source>
</evidence>
<dbReference type="Gene3D" id="3.40.50.1470">
    <property type="entry name" value="Peptidyl-tRNA hydrolase"/>
    <property type="match status" value="1"/>
</dbReference>
<dbReference type="Proteomes" id="UP001449582">
    <property type="component" value="Unassembled WGS sequence"/>
</dbReference>
<comment type="catalytic activity">
    <reaction evidence="4">
        <text>an N-acyl-L-alpha-aminoacyl-tRNA + H2O = an N-acyl-L-amino acid + a tRNA + H(+)</text>
        <dbReference type="Rhea" id="RHEA:54448"/>
        <dbReference type="Rhea" id="RHEA-COMP:10123"/>
        <dbReference type="Rhea" id="RHEA-COMP:13883"/>
        <dbReference type="ChEBI" id="CHEBI:15377"/>
        <dbReference type="ChEBI" id="CHEBI:15378"/>
        <dbReference type="ChEBI" id="CHEBI:59874"/>
        <dbReference type="ChEBI" id="CHEBI:78442"/>
        <dbReference type="ChEBI" id="CHEBI:138191"/>
        <dbReference type="EC" id="3.1.1.29"/>
    </reaction>
</comment>
<comment type="subcellular location">
    <subcellularLocation>
        <location evidence="4">Cytoplasm</location>
    </subcellularLocation>
</comment>
<feature type="binding site" evidence="4">
    <location>
        <position position="114"/>
    </location>
    <ligand>
        <name>tRNA</name>
        <dbReference type="ChEBI" id="CHEBI:17843"/>
    </ligand>
</feature>
<feature type="site" description="Discriminates between blocked and unblocked aminoacyl-tRNA" evidence="4">
    <location>
        <position position="11"/>
    </location>
</feature>
<comment type="caution">
    <text evidence="5">The sequence shown here is derived from an EMBL/GenBank/DDBJ whole genome shotgun (WGS) entry which is preliminary data.</text>
</comment>
<organism evidence="5 6">
    <name type="scientific">Ureaplasma ceti</name>
    <dbReference type="NCBI Taxonomy" id="3119530"/>
    <lineage>
        <taxon>Bacteria</taxon>
        <taxon>Bacillati</taxon>
        <taxon>Mycoplasmatota</taxon>
        <taxon>Mycoplasmoidales</taxon>
        <taxon>Mycoplasmoidaceae</taxon>
        <taxon>Ureaplasma</taxon>
    </lineage>
</organism>
<keyword evidence="4" id="KW-0963">Cytoplasm</keyword>
<comment type="subunit">
    <text evidence="4">Monomer.</text>
</comment>
<comment type="similarity">
    <text evidence="4">Belongs to the PTH family.</text>
</comment>
<dbReference type="GO" id="GO:0016787">
    <property type="term" value="F:hydrolase activity"/>
    <property type="evidence" value="ECO:0007669"/>
    <property type="project" value="UniProtKB-KW"/>
</dbReference>
<gene>
    <name evidence="4 5" type="primary">pth</name>
    <name evidence="5" type="ORF">UREOM_6260</name>
</gene>
<comment type="function">
    <text evidence="4">Hydrolyzes ribosome-free peptidyl-tRNAs (with 1 or more amino acids incorporated), which drop off the ribosome during protein synthesis, or as a result of ribosome stalling.</text>
</comment>
<dbReference type="CDD" id="cd00462">
    <property type="entry name" value="PTH"/>
    <property type="match status" value="1"/>
</dbReference>
<feature type="binding site" evidence="4">
    <location>
        <position position="66"/>
    </location>
    <ligand>
        <name>tRNA</name>
        <dbReference type="ChEBI" id="CHEBI:17843"/>
    </ligand>
</feature>
<keyword evidence="1 4" id="KW-0820">tRNA-binding</keyword>
<evidence type="ECO:0000313" key="5">
    <source>
        <dbReference type="EMBL" id="GAA5414915.1"/>
    </source>
</evidence>
<keyword evidence="6" id="KW-1185">Reference proteome</keyword>
<feature type="active site" description="Proton acceptor" evidence="4">
    <location>
        <position position="21"/>
    </location>
</feature>
<evidence type="ECO:0000256" key="4">
    <source>
        <dbReference type="HAMAP-Rule" id="MF_00083"/>
    </source>
</evidence>
<dbReference type="RefSeq" id="WP_353290075.1">
    <property type="nucleotide sequence ID" value="NZ_BAABQM010000004.1"/>
</dbReference>
<comment type="function">
    <text evidence="4">Catalyzes the release of premature peptidyl moieties from peptidyl-tRNA molecules trapped in stalled 50S ribosomal subunits, and thus maintains levels of free tRNAs and 50S ribosomes.</text>
</comment>
<dbReference type="InterPro" id="IPR036416">
    <property type="entry name" value="Pept_tRNA_hydro_sf"/>
</dbReference>
<keyword evidence="3 4" id="KW-0694">RNA-binding</keyword>
<keyword evidence="2 4" id="KW-0378">Hydrolase</keyword>
<feature type="binding site" evidence="4">
    <location>
        <position position="16"/>
    </location>
    <ligand>
        <name>tRNA</name>
        <dbReference type="ChEBI" id="CHEBI:17843"/>
    </ligand>
</feature>
<dbReference type="NCBIfam" id="TIGR00447">
    <property type="entry name" value="pth"/>
    <property type="match status" value="1"/>
</dbReference>
<dbReference type="SUPFAM" id="SSF53178">
    <property type="entry name" value="Peptidyl-tRNA hydrolase-like"/>
    <property type="match status" value="1"/>
</dbReference>
<dbReference type="Pfam" id="PF01195">
    <property type="entry name" value="Pept_tRNA_hydro"/>
    <property type="match status" value="1"/>
</dbReference>
<evidence type="ECO:0000256" key="1">
    <source>
        <dbReference type="ARBA" id="ARBA00022555"/>
    </source>
</evidence>
<sequence length="192" mass="21460">MDKFLIVGLGNPEKKYDNTKHQMGFMTIDVILKNLGLELDQNKFNGAFTSFKDGNSTVFVAKPLTYMNLSGEFIAPFMKYNNIPLENLLVIYDDMDTKVGSLKIKPKGSSGGQNGMKNIINLLKSENVRRIKIGIGRPGVDKPAEDKKDFVLSKLSPRDAELIYPVINKAAQLALSFPRVEFEKLMNLANTK</sequence>
<dbReference type="HAMAP" id="MF_00083">
    <property type="entry name" value="Pept_tRNA_hydro_bact"/>
    <property type="match status" value="1"/>
</dbReference>
<protein>
    <recommendedName>
        <fullName evidence="4">Peptidyl-tRNA hydrolase</fullName>
        <shortName evidence="4">Pth</shortName>
        <ecNumber evidence="4">3.1.1.29</ecNumber>
    </recommendedName>
</protein>
<name>A0ABP9U7A1_9BACT</name>
<evidence type="ECO:0000256" key="3">
    <source>
        <dbReference type="ARBA" id="ARBA00022884"/>
    </source>
</evidence>
<dbReference type="InterPro" id="IPR001328">
    <property type="entry name" value="Pept_tRNA_hydro"/>
</dbReference>
<accession>A0ABP9U7A1</accession>
<proteinExistence type="inferred from homology"/>
<dbReference type="PANTHER" id="PTHR17224">
    <property type="entry name" value="PEPTIDYL-TRNA HYDROLASE"/>
    <property type="match status" value="1"/>
</dbReference>
<dbReference type="EMBL" id="BAABQM010000004">
    <property type="protein sequence ID" value="GAA5414915.1"/>
    <property type="molecule type" value="Genomic_DNA"/>
</dbReference>
<reference evidence="5" key="1">
    <citation type="submission" date="2024-02" db="EMBL/GenBank/DDBJ databases">
        <title>Draft genome sequence of new strains in genus Ureaplasma.</title>
        <authorList>
            <person name="Nakajima Y."/>
            <person name="Segawa T."/>
        </authorList>
    </citation>
    <scope>NUCLEOTIDE SEQUENCE [LARGE SCALE GENOMIC DNA]</scope>
    <source>
        <strain evidence="5">OM1</strain>
    </source>
</reference>
<feature type="binding site" evidence="4">
    <location>
        <position position="68"/>
    </location>
    <ligand>
        <name>tRNA</name>
        <dbReference type="ChEBI" id="CHEBI:17843"/>
    </ligand>
</feature>